<sequence length="336" mass="34835">MTAETAGSPGKPGTRDAPSAGGERVALATLQELRRALALVAASDEARGLRAAPAPGVEIESPLAEWLYANWWAAAPADAPVAEARPLTAADAFPRVGLLDAARRRAAGASPDWIVLAVAGDTVTVVAARPPASAPRGHRRVDVRRVVGSSRPGRPPAPGDLVSISRGASGWDRDTGWWWAHSGDTVPDGALDRWYVHARSPEDSAALLAPLMSAFDEAGSAFSLKCLPSAAGYGRPDAFVVYTPRVVRGRLATGLRRRAREIAPRVAASVPPTTRRIVPGIGMSEDPSDGTSFGQLRTAQVAAIAVATMTDAATPALRVAAGAAGIDLAQPWRAAP</sequence>
<evidence type="ECO:0000313" key="3">
    <source>
        <dbReference type="Proteomes" id="UP001283109"/>
    </source>
</evidence>
<comment type="caution">
    <text evidence="2">The sequence shown here is derived from an EMBL/GenBank/DDBJ whole genome shotgun (WGS) entry which is preliminary data.</text>
</comment>
<dbReference type="RefSeq" id="WP_318352307.1">
    <property type="nucleotide sequence ID" value="NZ_JAWQEV010000001.1"/>
</dbReference>
<feature type="region of interest" description="Disordered" evidence="1">
    <location>
        <begin position="1"/>
        <end position="23"/>
    </location>
</feature>
<gene>
    <name evidence="2" type="ORF">R8Z58_03225</name>
</gene>
<keyword evidence="3" id="KW-1185">Reference proteome</keyword>
<reference evidence="2 3" key="1">
    <citation type="submission" date="2023-11" db="EMBL/GenBank/DDBJ databases">
        <title>Draft genome sequence of Microbacterium arthrosphaerae JCM 30492.</title>
        <authorList>
            <person name="Zhang G."/>
            <person name="Ding Y."/>
        </authorList>
    </citation>
    <scope>NUCLEOTIDE SEQUENCE [LARGE SCALE GENOMIC DNA]</scope>
    <source>
        <strain evidence="2 3">JCM 30492</strain>
    </source>
</reference>
<accession>A0ABU4GXI1</accession>
<dbReference type="EMBL" id="JAWQEV010000001">
    <property type="protein sequence ID" value="MDW4571783.1"/>
    <property type="molecule type" value="Genomic_DNA"/>
</dbReference>
<protein>
    <submittedName>
        <fullName evidence="2">T3SS effector HopA1 family protein</fullName>
    </submittedName>
</protein>
<evidence type="ECO:0000256" key="1">
    <source>
        <dbReference type="SAM" id="MobiDB-lite"/>
    </source>
</evidence>
<name>A0ABU4GXI1_9MICO</name>
<evidence type="ECO:0000313" key="2">
    <source>
        <dbReference type="EMBL" id="MDW4571783.1"/>
    </source>
</evidence>
<dbReference type="Proteomes" id="UP001283109">
    <property type="component" value="Unassembled WGS sequence"/>
</dbReference>
<organism evidence="2 3">
    <name type="scientific">Microbacterium arthrosphaerae</name>
    <dbReference type="NCBI Taxonomy" id="792652"/>
    <lineage>
        <taxon>Bacteria</taxon>
        <taxon>Bacillati</taxon>
        <taxon>Actinomycetota</taxon>
        <taxon>Actinomycetes</taxon>
        <taxon>Micrococcales</taxon>
        <taxon>Microbacteriaceae</taxon>
        <taxon>Microbacterium</taxon>
    </lineage>
</organism>
<dbReference type="InterPro" id="IPR040871">
    <property type="entry name" value="HopA1"/>
</dbReference>
<dbReference type="Pfam" id="PF17914">
    <property type="entry name" value="HopA1"/>
    <property type="match status" value="1"/>
</dbReference>
<proteinExistence type="predicted"/>